<reference evidence="2" key="1">
    <citation type="journal article" date="2023" name="Int. J. Syst. Evol. Microbiol.">
        <title>Mesoterricola silvestris gen. nov., sp. nov., Mesoterricola sediminis sp. nov., Geothrix oryzae sp. nov., Geothrix edaphica sp. nov., Geothrix rubra sp. nov., and Geothrix limicola sp. nov., six novel members of Acidobacteriota isolated from soils.</title>
        <authorList>
            <person name="Itoh H."/>
            <person name="Sugisawa Y."/>
            <person name="Mise K."/>
            <person name="Xu Z."/>
            <person name="Kuniyasu M."/>
            <person name="Ushijima N."/>
            <person name="Kawano K."/>
            <person name="Kobayashi E."/>
            <person name="Shiratori Y."/>
            <person name="Masuda Y."/>
            <person name="Senoo K."/>
        </authorList>
    </citation>
    <scope>NUCLEOTIDE SEQUENCE</scope>
    <source>
        <strain evidence="2">W786</strain>
    </source>
</reference>
<dbReference type="PIRSF" id="PIRSF006162">
    <property type="entry name" value="PgpA"/>
    <property type="match status" value="1"/>
</dbReference>
<dbReference type="InterPro" id="IPR036681">
    <property type="entry name" value="PgpA-like_sf"/>
</dbReference>
<name>A0AA48H0A1_9BACT</name>
<dbReference type="PANTHER" id="PTHR36305:SF1">
    <property type="entry name" value="PHOSPHATIDYLGLYCEROPHOSPHATASE A"/>
    <property type="match status" value="1"/>
</dbReference>
<proteinExistence type="predicted"/>
<dbReference type="SUPFAM" id="SSF101307">
    <property type="entry name" value="YutG-like"/>
    <property type="match status" value="1"/>
</dbReference>
<dbReference type="AlphaFoldDB" id="A0AA48H0A1"/>
<evidence type="ECO:0000259" key="1">
    <source>
        <dbReference type="Pfam" id="PF04608"/>
    </source>
</evidence>
<dbReference type="GO" id="GO:0008962">
    <property type="term" value="F:phosphatidylglycerophosphatase activity"/>
    <property type="evidence" value="ECO:0007669"/>
    <property type="project" value="InterPro"/>
</dbReference>
<accession>A0AA48H0A1</accession>
<organism evidence="2 3">
    <name type="scientific">Mesoterricola sediminis</name>
    <dbReference type="NCBI Taxonomy" id="2927980"/>
    <lineage>
        <taxon>Bacteria</taxon>
        <taxon>Pseudomonadati</taxon>
        <taxon>Acidobacteriota</taxon>
        <taxon>Holophagae</taxon>
        <taxon>Holophagales</taxon>
        <taxon>Holophagaceae</taxon>
        <taxon>Mesoterricola</taxon>
    </lineage>
</organism>
<dbReference type="RefSeq" id="WP_316410869.1">
    <property type="nucleotide sequence ID" value="NZ_AP027081.1"/>
</dbReference>
<dbReference type="KEGG" id="msea:METESE_00790"/>
<gene>
    <name evidence="2" type="primary">pgpA</name>
    <name evidence="2" type="ORF">METESE_00790</name>
</gene>
<sequence length="178" mass="18866">MAGTAAPRWAWWAATGLGSGRLRPAPGTWGSLAALLAWVPFARAVHGAPAWLGELVFLALPLAMTGLAIAASDRVVAETGDKDPGYIVADEWAGVWIALWAVRWEAAGALAAPGPWTLAVHLGVPFLLFRLFDIWKPWPVRQIQVLPGGAGIVADDVVAGLYALPLSQLLVPLLLRAR</sequence>
<evidence type="ECO:0000313" key="2">
    <source>
        <dbReference type="EMBL" id="BDU75121.1"/>
    </source>
</evidence>
<evidence type="ECO:0000313" key="3">
    <source>
        <dbReference type="Proteomes" id="UP001228113"/>
    </source>
</evidence>
<protein>
    <submittedName>
        <fullName evidence="2">Phosphatidylglycerophosphatase A</fullName>
    </submittedName>
</protein>
<dbReference type="CDD" id="cd06971">
    <property type="entry name" value="PgpA"/>
    <property type="match status" value="1"/>
</dbReference>
<dbReference type="Proteomes" id="UP001228113">
    <property type="component" value="Chromosome"/>
</dbReference>
<feature type="domain" description="YutG/PgpA" evidence="1">
    <location>
        <begin position="12"/>
        <end position="170"/>
    </location>
</feature>
<dbReference type="EMBL" id="AP027081">
    <property type="protein sequence ID" value="BDU75121.1"/>
    <property type="molecule type" value="Genomic_DNA"/>
</dbReference>
<keyword evidence="3" id="KW-1185">Reference proteome</keyword>
<dbReference type="InterPro" id="IPR026037">
    <property type="entry name" value="PgpA"/>
</dbReference>
<dbReference type="Pfam" id="PF04608">
    <property type="entry name" value="PgpA"/>
    <property type="match status" value="1"/>
</dbReference>
<dbReference type="InterPro" id="IPR007686">
    <property type="entry name" value="YutG/PgpA"/>
</dbReference>
<dbReference type="GO" id="GO:0006629">
    <property type="term" value="P:lipid metabolic process"/>
    <property type="evidence" value="ECO:0007669"/>
    <property type="project" value="InterPro"/>
</dbReference>
<dbReference type="PANTHER" id="PTHR36305">
    <property type="entry name" value="PHOSPHATIDYLGLYCEROPHOSPHATASE A"/>
    <property type="match status" value="1"/>
</dbReference>